<organism evidence="2 3">
    <name type="scientific">Bordetella genomosp. 1</name>
    <dbReference type="NCBI Taxonomy" id="1395607"/>
    <lineage>
        <taxon>Bacteria</taxon>
        <taxon>Pseudomonadati</taxon>
        <taxon>Pseudomonadota</taxon>
        <taxon>Betaproteobacteria</taxon>
        <taxon>Burkholderiales</taxon>
        <taxon>Alcaligenaceae</taxon>
        <taxon>Bordetella</taxon>
    </lineage>
</organism>
<keyword evidence="1" id="KW-0472">Membrane</keyword>
<accession>A0ABX4EWX8</accession>
<reference evidence="2 3" key="1">
    <citation type="submission" date="2017-05" db="EMBL/GenBank/DDBJ databases">
        <title>Complete and WGS of Bordetella genogroups.</title>
        <authorList>
            <person name="Spilker T."/>
            <person name="Lipuma J."/>
        </authorList>
    </citation>
    <scope>NUCLEOTIDE SEQUENCE [LARGE SCALE GENOMIC DNA]</scope>
    <source>
        <strain evidence="2 3">AU9795</strain>
    </source>
</reference>
<dbReference type="EMBL" id="NEVR01000004">
    <property type="protein sequence ID" value="OZI58974.1"/>
    <property type="molecule type" value="Genomic_DNA"/>
</dbReference>
<proteinExistence type="predicted"/>
<feature type="transmembrane region" description="Helical" evidence="1">
    <location>
        <begin position="46"/>
        <end position="66"/>
    </location>
</feature>
<evidence type="ECO:0000313" key="3">
    <source>
        <dbReference type="Proteomes" id="UP000216354"/>
    </source>
</evidence>
<feature type="transmembrane region" description="Helical" evidence="1">
    <location>
        <begin position="12"/>
        <end position="34"/>
    </location>
</feature>
<dbReference type="RefSeq" id="WP_141243354.1">
    <property type="nucleotide sequence ID" value="NZ_NEVR01000004.1"/>
</dbReference>
<keyword evidence="3" id="KW-1185">Reference proteome</keyword>
<keyword evidence="1" id="KW-0812">Transmembrane</keyword>
<name>A0ABX4EWX8_9BORD</name>
<comment type="caution">
    <text evidence="2">The sequence shown here is derived from an EMBL/GenBank/DDBJ whole genome shotgun (WGS) entry which is preliminary data.</text>
</comment>
<evidence type="ECO:0000256" key="1">
    <source>
        <dbReference type="SAM" id="Phobius"/>
    </source>
</evidence>
<dbReference type="Proteomes" id="UP000216354">
    <property type="component" value="Unassembled WGS sequence"/>
</dbReference>
<keyword evidence="1" id="KW-1133">Transmembrane helix</keyword>
<sequence>MGTPARRQVIKAVCIGIGLIGGGVLLGIGIAGLFGLRFMPQTSGDFAAWLQSVGSIAAVAVAYFIGADQAALARKQAAVQDQAAEDLLRVLRLSLVSVISVFRLGRDYWASGGHFDRSVEGRRRADFRKMMDRFPGMLQQAQTSFRDARAAFAEQPEHLRAFDTVLAACDSMNFMLDVASAGFLAAPVVLDVWAPIGEGLKQVMPVLGVSVEIDASVGSLMAPPNDVTVDAPGALQVG</sequence>
<protein>
    <submittedName>
        <fullName evidence="2">Uncharacterized protein</fullName>
    </submittedName>
</protein>
<evidence type="ECO:0000313" key="2">
    <source>
        <dbReference type="EMBL" id="OZI58974.1"/>
    </source>
</evidence>
<gene>
    <name evidence="2" type="ORF">CAL27_20145</name>
</gene>